<dbReference type="Pfam" id="PF00497">
    <property type="entry name" value="SBP_bac_3"/>
    <property type="match status" value="1"/>
</dbReference>
<accession>A0ABS9PXV0</accession>
<dbReference type="EMBL" id="JAKRCV010000001">
    <property type="protein sequence ID" value="MCG7320440.1"/>
    <property type="molecule type" value="Genomic_DNA"/>
</dbReference>
<evidence type="ECO:0000313" key="3">
    <source>
        <dbReference type="EMBL" id="MCG7320440.1"/>
    </source>
</evidence>
<evidence type="ECO:0000256" key="1">
    <source>
        <dbReference type="ARBA" id="ARBA00022729"/>
    </source>
</evidence>
<evidence type="ECO:0000313" key="4">
    <source>
        <dbReference type="Proteomes" id="UP001521931"/>
    </source>
</evidence>
<dbReference type="SUPFAM" id="SSF53850">
    <property type="entry name" value="Periplasmic binding protein-like II"/>
    <property type="match status" value="1"/>
</dbReference>
<keyword evidence="4" id="KW-1185">Reference proteome</keyword>
<gene>
    <name evidence="3" type="ORF">MHL29_00810</name>
</gene>
<dbReference type="SMART" id="SM00062">
    <property type="entry name" value="PBPb"/>
    <property type="match status" value="1"/>
</dbReference>
<dbReference type="RefSeq" id="WP_239261412.1">
    <property type="nucleotide sequence ID" value="NZ_JAKRCV010000001.1"/>
</dbReference>
<comment type="caution">
    <text evidence="3">The sequence shown here is derived from an EMBL/GenBank/DDBJ whole genome shotgun (WGS) entry which is preliminary data.</text>
</comment>
<feature type="domain" description="Solute-binding protein family 3/N-terminal" evidence="2">
    <location>
        <begin position="2"/>
        <end position="224"/>
    </location>
</feature>
<dbReference type="PANTHER" id="PTHR35936:SF19">
    <property type="entry name" value="AMINO-ACID-BINDING PROTEIN YXEM-RELATED"/>
    <property type="match status" value="1"/>
</dbReference>
<organism evidence="3 4">
    <name type="scientific">Arsenicicoccus bolidensis</name>
    <dbReference type="NCBI Taxonomy" id="229480"/>
    <lineage>
        <taxon>Bacteria</taxon>
        <taxon>Bacillati</taxon>
        <taxon>Actinomycetota</taxon>
        <taxon>Actinomycetes</taxon>
        <taxon>Micrococcales</taxon>
        <taxon>Intrasporangiaceae</taxon>
        <taxon>Arsenicicoccus</taxon>
    </lineage>
</organism>
<name>A0ABS9PXV0_9MICO</name>
<proteinExistence type="predicted"/>
<sequence>MRVCTTGDYRPFTYKDPRTGAYSGIDVTMAQDLAARLGVKVEWVPTTWKTLMPDFTARCDIGMGGISISTDRLHQAFFTEPLLTEGKTPITLCSKVADYDTVAEINKPGVRSITPIGGTNEKFAVKHYPQGRIIRWKDNNTIFDEIIAGRADVMTPDASETVWVASTHPQLCAVHPDKPFDFSQKGYLLPQGDVVWEEVVDGWLAIAKRDGTYTKAAQPWFKDKPLTPAP</sequence>
<reference evidence="3 4" key="1">
    <citation type="submission" date="2022-02" db="EMBL/GenBank/DDBJ databases">
        <title>Uncovering new skin microbiome diversity through culturing and metagenomics.</title>
        <authorList>
            <person name="Conlan S."/>
            <person name="Deming C."/>
            <person name="Nisc Comparative Sequencing Program N."/>
            <person name="Segre J.A."/>
        </authorList>
    </citation>
    <scope>NUCLEOTIDE SEQUENCE [LARGE SCALE GENOMIC DNA]</scope>
    <source>
        <strain evidence="3 4">ACRQZ</strain>
    </source>
</reference>
<dbReference type="PANTHER" id="PTHR35936">
    <property type="entry name" value="MEMBRANE-BOUND LYTIC MUREIN TRANSGLYCOSYLASE F"/>
    <property type="match status" value="1"/>
</dbReference>
<dbReference type="Gene3D" id="3.40.190.10">
    <property type="entry name" value="Periplasmic binding protein-like II"/>
    <property type="match status" value="2"/>
</dbReference>
<keyword evidence="1" id="KW-0732">Signal</keyword>
<dbReference type="Proteomes" id="UP001521931">
    <property type="component" value="Unassembled WGS sequence"/>
</dbReference>
<dbReference type="InterPro" id="IPR001638">
    <property type="entry name" value="Solute-binding_3/MltF_N"/>
</dbReference>
<protein>
    <submittedName>
        <fullName evidence="3">Transporter substrate-binding domain-containing protein</fullName>
    </submittedName>
</protein>
<evidence type="ECO:0000259" key="2">
    <source>
        <dbReference type="SMART" id="SM00062"/>
    </source>
</evidence>